<sequence>MLLMISEDSQEEALMFAKAAKSVLETHHDLRCSTIFFSEASGALKSFLDIRRKYWCITMVVLSDDVAFLAALAERSLVMTSSRLIALTRLPAQTFLENEKLRTTFSTMNAVIGIFYEKSKRFTMYYLEPYSNTEDEVTRAAHWSLKEGLVQASRLPLFYDKFIRFKRRPTLKIATEAFHSRQTQKDGRNTDHTADYFAQGINFNYRYEHIPDGTFGSKQDDGSCLSPSRVEIVDFTSPISIQYSVILGGRGLPQVDPWAFLFPLGPFVCAAILAALVVVPLIMVLLFTCASFSFPNPARFTWPANLFEMIRVLLLQDNKIPGGAWWWRRLAMGGWMLTALVLIKSYAGNLMSVLTVRYVQQPYQSLSDVVRDPSVSMIWQTNTSNVQFIRSAETGIYRELAEAEKNGRTKFQPIMNFFWSLDKLVRRRDHVLIDVEIMIMLMIGHDFTFTGG</sequence>
<dbReference type="Proteomes" id="UP000324222">
    <property type="component" value="Unassembled WGS sequence"/>
</dbReference>
<evidence type="ECO:0000256" key="9">
    <source>
        <dbReference type="SAM" id="Phobius"/>
    </source>
</evidence>
<feature type="transmembrane region" description="Helical" evidence="9">
    <location>
        <begin position="260"/>
        <end position="287"/>
    </location>
</feature>
<protein>
    <submittedName>
        <fullName evidence="11">Glutamate receptor ionotropic, delta-2</fullName>
    </submittedName>
</protein>
<evidence type="ECO:0000256" key="7">
    <source>
        <dbReference type="ARBA" id="ARBA00023170"/>
    </source>
</evidence>
<keyword evidence="12" id="KW-1185">Reference proteome</keyword>
<keyword evidence="5 9" id="KW-1133">Transmembrane helix</keyword>
<keyword evidence="8" id="KW-0325">Glycoprotein</keyword>
<reference evidence="11 12" key="1">
    <citation type="submission" date="2019-05" db="EMBL/GenBank/DDBJ databases">
        <title>Another draft genome of Portunus trituberculatus and its Hox gene families provides insights of decapod evolution.</title>
        <authorList>
            <person name="Jeong J.-H."/>
            <person name="Song I."/>
            <person name="Kim S."/>
            <person name="Choi T."/>
            <person name="Kim D."/>
            <person name="Ryu S."/>
            <person name="Kim W."/>
        </authorList>
    </citation>
    <scope>NUCLEOTIDE SEQUENCE [LARGE SCALE GENOMIC DNA]</scope>
    <source>
        <tissue evidence="11">Muscle</tissue>
    </source>
</reference>
<gene>
    <name evidence="11" type="primary">grid2_1</name>
    <name evidence="11" type="ORF">E2C01_009697</name>
</gene>
<evidence type="ECO:0000256" key="8">
    <source>
        <dbReference type="ARBA" id="ARBA00023180"/>
    </source>
</evidence>
<comment type="caution">
    <text evidence="11">The sequence shown here is derived from an EMBL/GenBank/DDBJ whole genome shotgun (WGS) entry which is preliminary data.</text>
</comment>
<feature type="domain" description="Ionotropic glutamate receptor C-terminal" evidence="10">
    <location>
        <begin position="271"/>
        <end position="371"/>
    </location>
</feature>
<keyword evidence="7 11" id="KW-0675">Receptor</keyword>
<dbReference type="GO" id="GO:0050906">
    <property type="term" value="P:detection of stimulus involved in sensory perception"/>
    <property type="evidence" value="ECO:0007669"/>
    <property type="project" value="UniProtKB-ARBA"/>
</dbReference>
<comment type="subcellular location">
    <subcellularLocation>
        <location evidence="1">Cell membrane</location>
        <topology evidence="1">Multi-pass membrane protein</topology>
    </subcellularLocation>
</comment>
<dbReference type="Pfam" id="PF00060">
    <property type="entry name" value="Lig_chan"/>
    <property type="match status" value="1"/>
</dbReference>
<dbReference type="EMBL" id="VSRR010000543">
    <property type="protein sequence ID" value="MPC16859.1"/>
    <property type="molecule type" value="Genomic_DNA"/>
</dbReference>
<dbReference type="PANTHER" id="PTHR42643:SF24">
    <property type="entry name" value="IONOTROPIC RECEPTOR 60A"/>
    <property type="match status" value="1"/>
</dbReference>
<dbReference type="InterPro" id="IPR001320">
    <property type="entry name" value="Iontro_rcpt_C"/>
</dbReference>
<dbReference type="GO" id="GO:0005886">
    <property type="term" value="C:plasma membrane"/>
    <property type="evidence" value="ECO:0007669"/>
    <property type="project" value="UniProtKB-SubCell"/>
</dbReference>
<name>A0A5B7D6F8_PORTR</name>
<comment type="similarity">
    <text evidence="2">Belongs to the glutamate-gated ion channel (TC 1.A.10.1) family.</text>
</comment>
<accession>A0A5B7D6F8</accession>
<evidence type="ECO:0000313" key="11">
    <source>
        <dbReference type="EMBL" id="MPC16859.1"/>
    </source>
</evidence>
<evidence type="ECO:0000256" key="1">
    <source>
        <dbReference type="ARBA" id="ARBA00004651"/>
    </source>
</evidence>
<evidence type="ECO:0000256" key="3">
    <source>
        <dbReference type="ARBA" id="ARBA00022475"/>
    </source>
</evidence>
<evidence type="ECO:0000259" key="10">
    <source>
        <dbReference type="Pfam" id="PF00060"/>
    </source>
</evidence>
<dbReference type="InterPro" id="IPR052192">
    <property type="entry name" value="Insect_Ionotropic_Sensory_Rcpt"/>
</dbReference>
<dbReference type="PANTHER" id="PTHR42643">
    <property type="entry name" value="IONOTROPIC RECEPTOR 20A-RELATED"/>
    <property type="match status" value="1"/>
</dbReference>
<dbReference type="GO" id="GO:0015276">
    <property type="term" value="F:ligand-gated monoatomic ion channel activity"/>
    <property type="evidence" value="ECO:0007669"/>
    <property type="project" value="InterPro"/>
</dbReference>
<keyword evidence="4 9" id="KW-0812">Transmembrane</keyword>
<organism evidence="11 12">
    <name type="scientific">Portunus trituberculatus</name>
    <name type="common">Swimming crab</name>
    <name type="synonym">Neptunus trituberculatus</name>
    <dbReference type="NCBI Taxonomy" id="210409"/>
    <lineage>
        <taxon>Eukaryota</taxon>
        <taxon>Metazoa</taxon>
        <taxon>Ecdysozoa</taxon>
        <taxon>Arthropoda</taxon>
        <taxon>Crustacea</taxon>
        <taxon>Multicrustacea</taxon>
        <taxon>Malacostraca</taxon>
        <taxon>Eumalacostraca</taxon>
        <taxon>Eucarida</taxon>
        <taxon>Decapoda</taxon>
        <taxon>Pleocyemata</taxon>
        <taxon>Brachyura</taxon>
        <taxon>Eubrachyura</taxon>
        <taxon>Portunoidea</taxon>
        <taxon>Portunidae</taxon>
        <taxon>Portuninae</taxon>
        <taxon>Portunus</taxon>
    </lineage>
</organism>
<evidence type="ECO:0000256" key="6">
    <source>
        <dbReference type="ARBA" id="ARBA00023136"/>
    </source>
</evidence>
<dbReference type="Gene3D" id="1.10.287.70">
    <property type="match status" value="1"/>
</dbReference>
<dbReference type="OrthoDB" id="6374012at2759"/>
<evidence type="ECO:0000256" key="5">
    <source>
        <dbReference type="ARBA" id="ARBA00022989"/>
    </source>
</evidence>
<proteinExistence type="inferred from homology"/>
<dbReference type="AlphaFoldDB" id="A0A5B7D6F8"/>
<keyword evidence="6 9" id="KW-0472">Membrane</keyword>
<evidence type="ECO:0000256" key="4">
    <source>
        <dbReference type="ARBA" id="ARBA00022692"/>
    </source>
</evidence>
<evidence type="ECO:0000256" key="2">
    <source>
        <dbReference type="ARBA" id="ARBA00008685"/>
    </source>
</evidence>
<evidence type="ECO:0000313" key="12">
    <source>
        <dbReference type="Proteomes" id="UP000324222"/>
    </source>
</evidence>
<keyword evidence="3" id="KW-1003">Cell membrane</keyword>